<dbReference type="OrthoDB" id="6767006at2759"/>
<gene>
    <name evidence="2" type="ORF">ILUMI_17946</name>
</gene>
<dbReference type="Proteomes" id="UP000801492">
    <property type="component" value="Unassembled WGS sequence"/>
</dbReference>
<dbReference type="PANTHER" id="PTHR31649:SF10">
    <property type="entry name" value="IP19903P-RELATED"/>
    <property type="match status" value="1"/>
</dbReference>
<keyword evidence="3" id="KW-1185">Reference proteome</keyword>
<sequence>MLPIIICLLKLCVLATCLSTDGYYWRDYYGTIPDDAFIGGHDIYGRPIHVGQILHGKNLLTAKIYQNDKRAFYSYYGSEYSSTRDVKILCTLNAQKFEWITTTHDTMHLLTGRHILNGGFEPGHQLYIGRTFHNQEAWIGRIVAAKIDNLGLYIPFEGRETNIKSFEILTYNENRTVLGL</sequence>
<reference evidence="2" key="1">
    <citation type="submission" date="2019-08" db="EMBL/GenBank/DDBJ databases">
        <title>The genome of the North American firefly Photinus pyralis.</title>
        <authorList>
            <consortium name="Photinus pyralis genome working group"/>
            <person name="Fallon T.R."/>
            <person name="Sander Lower S.E."/>
            <person name="Weng J.-K."/>
        </authorList>
    </citation>
    <scope>NUCLEOTIDE SEQUENCE</scope>
    <source>
        <strain evidence="2">TRF0915ILg1</strain>
        <tissue evidence="2">Whole body</tissue>
    </source>
</reference>
<protein>
    <submittedName>
        <fullName evidence="2">Uncharacterized protein</fullName>
    </submittedName>
</protein>
<dbReference type="SMART" id="SM00696">
    <property type="entry name" value="DM9"/>
    <property type="match status" value="2"/>
</dbReference>
<evidence type="ECO:0000313" key="3">
    <source>
        <dbReference type="Proteomes" id="UP000801492"/>
    </source>
</evidence>
<organism evidence="2 3">
    <name type="scientific">Ignelater luminosus</name>
    <name type="common">Cucubano</name>
    <name type="synonym">Pyrophorus luminosus</name>
    <dbReference type="NCBI Taxonomy" id="2038154"/>
    <lineage>
        <taxon>Eukaryota</taxon>
        <taxon>Metazoa</taxon>
        <taxon>Ecdysozoa</taxon>
        <taxon>Arthropoda</taxon>
        <taxon>Hexapoda</taxon>
        <taxon>Insecta</taxon>
        <taxon>Pterygota</taxon>
        <taxon>Neoptera</taxon>
        <taxon>Endopterygota</taxon>
        <taxon>Coleoptera</taxon>
        <taxon>Polyphaga</taxon>
        <taxon>Elateriformia</taxon>
        <taxon>Elateroidea</taxon>
        <taxon>Elateridae</taxon>
        <taxon>Agrypninae</taxon>
        <taxon>Pyrophorini</taxon>
        <taxon>Ignelater</taxon>
    </lineage>
</organism>
<dbReference type="EMBL" id="VTPC01078900">
    <property type="protein sequence ID" value="KAF2888226.1"/>
    <property type="molecule type" value="Genomic_DNA"/>
</dbReference>
<dbReference type="Pfam" id="PF11901">
    <property type="entry name" value="DM9"/>
    <property type="match status" value="1"/>
</dbReference>
<keyword evidence="1" id="KW-0732">Signal</keyword>
<accession>A0A8K0G719</accession>
<proteinExistence type="predicted"/>
<feature type="chain" id="PRO_5035453498" evidence="1">
    <location>
        <begin position="20"/>
        <end position="180"/>
    </location>
</feature>
<feature type="signal peptide" evidence="1">
    <location>
        <begin position="1"/>
        <end position="19"/>
    </location>
</feature>
<evidence type="ECO:0000256" key="1">
    <source>
        <dbReference type="SAM" id="SignalP"/>
    </source>
</evidence>
<comment type="caution">
    <text evidence="2">The sequence shown here is derived from an EMBL/GenBank/DDBJ whole genome shotgun (WGS) entry which is preliminary data.</text>
</comment>
<dbReference type="AlphaFoldDB" id="A0A8K0G719"/>
<dbReference type="PANTHER" id="PTHR31649">
    <property type="entry name" value="AGAP009604-PA"/>
    <property type="match status" value="1"/>
</dbReference>
<evidence type="ECO:0000313" key="2">
    <source>
        <dbReference type="EMBL" id="KAF2888226.1"/>
    </source>
</evidence>
<dbReference type="InterPro" id="IPR006616">
    <property type="entry name" value="DM9_repeat"/>
</dbReference>
<name>A0A8K0G719_IGNLU</name>